<comment type="caution">
    <text evidence="7">The sequence shown here is derived from an EMBL/GenBank/DDBJ whole genome shotgun (WGS) entry which is preliminary data.</text>
</comment>
<evidence type="ECO:0000256" key="2">
    <source>
        <dbReference type="ARBA" id="ARBA00022692"/>
    </source>
</evidence>
<feature type="domain" description="DUF1232" evidence="6">
    <location>
        <begin position="25"/>
        <end position="59"/>
    </location>
</feature>
<evidence type="ECO:0000256" key="4">
    <source>
        <dbReference type="ARBA" id="ARBA00023136"/>
    </source>
</evidence>
<dbReference type="Pfam" id="PF06803">
    <property type="entry name" value="DUF1232"/>
    <property type="match status" value="1"/>
</dbReference>
<keyword evidence="8" id="KW-1185">Reference proteome</keyword>
<gene>
    <name evidence="7" type="ORF">C7H19_22760</name>
</gene>
<keyword evidence="3 5" id="KW-1133">Transmembrane helix</keyword>
<accession>A0A2T1LRM9</accession>
<dbReference type="Proteomes" id="UP000239001">
    <property type="component" value="Unassembled WGS sequence"/>
</dbReference>
<dbReference type="EMBL" id="PXOH01000044">
    <property type="protein sequence ID" value="PSF31402.1"/>
    <property type="molecule type" value="Genomic_DNA"/>
</dbReference>
<reference evidence="7 8" key="2">
    <citation type="submission" date="2018-03" db="EMBL/GenBank/DDBJ databases">
        <authorList>
            <person name="Keele B.F."/>
        </authorList>
    </citation>
    <scope>NUCLEOTIDE SEQUENCE [LARGE SCALE GENOMIC DNA]</scope>
    <source>
        <strain evidence="7 8">CCALA 016</strain>
    </source>
</reference>
<dbReference type="AlphaFoldDB" id="A0A2T1LRM9"/>
<proteinExistence type="predicted"/>
<dbReference type="OrthoDB" id="573033at2"/>
<evidence type="ECO:0000256" key="1">
    <source>
        <dbReference type="ARBA" id="ARBA00004127"/>
    </source>
</evidence>
<organism evidence="7 8">
    <name type="scientific">Aphanothece hegewaldii CCALA 016</name>
    <dbReference type="NCBI Taxonomy" id="2107694"/>
    <lineage>
        <taxon>Bacteria</taxon>
        <taxon>Bacillati</taxon>
        <taxon>Cyanobacteriota</taxon>
        <taxon>Cyanophyceae</taxon>
        <taxon>Oscillatoriophycideae</taxon>
        <taxon>Chroococcales</taxon>
        <taxon>Aphanothecaceae</taxon>
        <taxon>Aphanothece</taxon>
    </lineage>
</organism>
<protein>
    <recommendedName>
        <fullName evidence="6">DUF1232 domain-containing protein</fullName>
    </recommendedName>
</protein>
<evidence type="ECO:0000313" key="8">
    <source>
        <dbReference type="Proteomes" id="UP000239001"/>
    </source>
</evidence>
<comment type="subcellular location">
    <subcellularLocation>
        <location evidence="1">Endomembrane system</location>
        <topology evidence="1">Multi-pass membrane protein</topology>
    </subcellularLocation>
</comment>
<evidence type="ECO:0000259" key="6">
    <source>
        <dbReference type="Pfam" id="PF06803"/>
    </source>
</evidence>
<evidence type="ECO:0000313" key="7">
    <source>
        <dbReference type="EMBL" id="PSF31402.1"/>
    </source>
</evidence>
<feature type="transmembrane region" description="Helical" evidence="5">
    <location>
        <begin position="21"/>
        <end position="39"/>
    </location>
</feature>
<dbReference type="GO" id="GO:0012505">
    <property type="term" value="C:endomembrane system"/>
    <property type="evidence" value="ECO:0007669"/>
    <property type="project" value="UniProtKB-SubCell"/>
</dbReference>
<evidence type="ECO:0000256" key="5">
    <source>
        <dbReference type="SAM" id="Phobius"/>
    </source>
</evidence>
<keyword evidence="4 5" id="KW-0472">Membrane</keyword>
<name>A0A2T1LRM9_9CHRO</name>
<reference evidence="7 8" key="1">
    <citation type="submission" date="2018-03" db="EMBL/GenBank/DDBJ databases">
        <title>The ancient ancestry and fast evolution of plastids.</title>
        <authorList>
            <person name="Moore K.R."/>
            <person name="Magnabosco C."/>
            <person name="Momper L."/>
            <person name="Gold D.A."/>
            <person name="Bosak T."/>
            <person name="Fournier G.P."/>
        </authorList>
    </citation>
    <scope>NUCLEOTIDE SEQUENCE [LARGE SCALE GENOMIC DNA]</scope>
    <source>
        <strain evidence="7 8">CCALA 016</strain>
    </source>
</reference>
<dbReference type="RefSeq" id="WP_106459204.1">
    <property type="nucleotide sequence ID" value="NZ_PXOH01000044.1"/>
</dbReference>
<evidence type="ECO:0000256" key="3">
    <source>
        <dbReference type="ARBA" id="ARBA00022989"/>
    </source>
</evidence>
<keyword evidence="2 5" id="KW-0812">Transmembrane</keyword>
<sequence length="93" mass="11082">MKAKALVKIFYNWYRQAIRHTKYRWLVILATFFYWIMPVDLAPDWIPLLGWLDDGVLATVLVTEVSDILMSYRRRKTDDTEIETDKVLETKSV</sequence>
<dbReference type="InterPro" id="IPR010652">
    <property type="entry name" value="DUF1232"/>
</dbReference>